<protein>
    <submittedName>
        <fullName evidence="5">ATP-binding protein</fullName>
    </submittedName>
</protein>
<comment type="similarity">
    <text evidence="1">Belongs to the AAA ATPase family.</text>
</comment>
<dbReference type="SMART" id="SM00382">
    <property type="entry name" value="AAA"/>
    <property type="match status" value="1"/>
</dbReference>
<proteinExistence type="inferred from homology"/>
<dbReference type="EMBL" id="QKTW01000013">
    <property type="protein sequence ID" value="PZF73383.1"/>
    <property type="molecule type" value="Genomic_DNA"/>
</dbReference>
<dbReference type="GO" id="GO:0016887">
    <property type="term" value="F:ATP hydrolysis activity"/>
    <property type="evidence" value="ECO:0007669"/>
    <property type="project" value="InterPro"/>
</dbReference>
<evidence type="ECO:0000256" key="1">
    <source>
        <dbReference type="ARBA" id="ARBA00006914"/>
    </source>
</evidence>
<name>A0A2W2BZZ6_9BACT</name>
<organism evidence="5 6">
    <name type="scientific">Taibaiella soli</name>
    <dbReference type="NCBI Taxonomy" id="1649169"/>
    <lineage>
        <taxon>Bacteria</taxon>
        <taxon>Pseudomonadati</taxon>
        <taxon>Bacteroidota</taxon>
        <taxon>Chitinophagia</taxon>
        <taxon>Chitinophagales</taxon>
        <taxon>Chitinophagaceae</taxon>
        <taxon>Taibaiella</taxon>
    </lineage>
</organism>
<dbReference type="CDD" id="cd19481">
    <property type="entry name" value="RecA-like_protease"/>
    <property type="match status" value="1"/>
</dbReference>
<keyword evidence="2" id="KW-0547">Nucleotide-binding</keyword>
<evidence type="ECO:0000256" key="2">
    <source>
        <dbReference type="ARBA" id="ARBA00022741"/>
    </source>
</evidence>
<dbReference type="Gene3D" id="3.40.50.300">
    <property type="entry name" value="P-loop containing nucleotide triphosphate hydrolases"/>
    <property type="match status" value="1"/>
</dbReference>
<dbReference type="SUPFAM" id="SSF52540">
    <property type="entry name" value="P-loop containing nucleoside triphosphate hydrolases"/>
    <property type="match status" value="1"/>
</dbReference>
<dbReference type="InterPro" id="IPR027417">
    <property type="entry name" value="P-loop_NTPase"/>
</dbReference>
<comment type="caution">
    <text evidence="5">The sequence shown here is derived from an EMBL/GenBank/DDBJ whole genome shotgun (WGS) entry which is preliminary data.</text>
</comment>
<gene>
    <name evidence="5" type="ORF">DN068_08305</name>
</gene>
<sequence>MLNESVEILNGNNGSKLGQNAQSLAHEVSWFVKRVNDRLKHYFAADENTLQENQQSVELAAPDLSNDPSVYAEFVNYYRLTEDERMLLMLALIPNIQPNLLDVFFSANKSSGRGYTEFGGIKGARHSGFIPTVETALFLLAGHDLTHRFYCYRLFEPDHIFSAHNIINIDHGSSAEPFYSSAINISEEYVDFFTTGVFRKPQFSLEFPAKRLTTKMDWEDLVVDEYTGQQLDDLRIWLQHGRRLYEEWGMDKKLKPGYKALFHGPPGTGKSLTAALLGKLYQLDVYRIDLSMVISKYIGETEKNLEKVFSKAENKNWILFFDEADALFGKRTGISDSHDKYANQEIAYLLQRLEDYPGLVILASNMRNNVDEAFTRRLQSIIHFQKPQPKERLRLWTNAFSGACTPPDRGELERIANQYDLAGGAIMNVVQYVSLLALNRNENVISPDDIIKGIKKELKKEGKTL</sequence>
<keyword evidence="3 5" id="KW-0067">ATP-binding</keyword>
<keyword evidence="6" id="KW-1185">Reference proteome</keyword>
<dbReference type="AlphaFoldDB" id="A0A2W2BZZ6"/>
<dbReference type="OrthoDB" id="7438987at2"/>
<evidence type="ECO:0000313" key="6">
    <source>
        <dbReference type="Proteomes" id="UP000248745"/>
    </source>
</evidence>
<dbReference type="Proteomes" id="UP000248745">
    <property type="component" value="Unassembled WGS sequence"/>
</dbReference>
<dbReference type="RefSeq" id="WP_110998446.1">
    <property type="nucleotide sequence ID" value="NZ_QKTW01000013.1"/>
</dbReference>
<dbReference type="InterPro" id="IPR050221">
    <property type="entry name" value="26S_Proteasome_ATPase"/>
</dbReference>
<evidence type="ECO:0000313" key="5">
    <source>
        <dbReference type="EMBL" id="PZF73383.1"/>
    </source>
</evidence>
<dbReference type="InterPro" id="IPR003959">
    <property type="entry name" value="ATPase_AAA_core"/>
</dbReference>
<evidence type="ECO:0000256" key="3">
    <source>
        <dbReference type="ARBA" id="ARBA00022840"/>
    </source>
</evidence>
<evidence type="ECO:0000259" key="4">
    <source>
        <dbReference type="SMART" id="SM00382"/>
    </source>
</evidence>
<dbReference type="InterPro" id="IPR003593">
    <property type="entry name" value="AAA+_ATPase"/>
</dbReference>
<dbReference type="GO" id="GO:0005524">
    <property type="term" value="F:ATP binding"/>
    <property type="evidence" value="ECO:0007669"/>
    <property type="project" value="UniProtKB-KW"/>
</dbReference>
<feature type="domain" description="AAA+ ATPase" evidence="4">
    <location>
        <begin position="256"/>
        <end position="388"/>
    </location>
</feature>
<accession>A0A2W2BZZ6</accession>
<dbReference type="Pfam" id="PF00004">
    <property type="entry name" value="AAA"/>
    <property type="match status" value="1"/>
</dbReference>
<reference evidence="5 6" key="1">
    <citation type="submission" date="2018-06" db="EMBL/GenBank/DDBJ databases">
        <title>Mucibacter soli gen. nov., sp. nov., a new member of the family Chitinophagaceae producing mucin.</title>
        <authorList>
            <person name="Kim M.-K."/>
            <person name="Park S."/>
            <person name="Kim T.-S."/>
            <person name="Joung Y."/>
            <person name="Han J.-H."/>
            <person name="Kim S.B."/>
        </authorList>
    </citation>
    <scope>NUCLEOTIDE SEQUENCE [LARGE SCALE GENOMIC DNA]</scope>
    <source>
        <strain evidence="5 6">R1-15</strain>
    </source>
</reference>
<dbReference type="PANTHER" id="PTHR23073">
    <property type="entry name" value="26S PROTEASOME REGULATORY SUBUNIT"/>
    <property type="match status" value="1"/>
</dbReference>